<reference evidence="2 3" key="1">
    <citation type="submission" date="2020-08" db="EMBL/GenBank/DDBJ databases">
        <title>Genomic Encyclopedia of Type Strains, Phase IV (KMG-IV): sequencing the most valuable type-strain genomes for metagenomic binning, comparative biology and taxonomic classification.</title>
        <authorList>
            <person name="Goeker M."/>
        </authorList>
    </citation>
    <scope>NUCLEOTIDE SEQUENCE [LARGE SCALE GENOMIC DNA]</scope>
    <source>
        <strain evidence="2 3">DSM 103526</strain>
    </source>
</reference>
<dbReference type="EMBL" id="JACHEN010000009">
    <property type="protein sequence ID" value="MBB6215640.1"/>
    <property type="molecule type" value="Genomic_DNA"/>
</dbReference>
<evidence type="ECO:0000256" key="1">
    <source>
        <dbReference type="SAM" id="Coils"/>
    </source>
</evidence>
<accession>A0A841KUE3</accession>
<keyword evidence="1" id="KW-0175">Coiled coil</keyword>
<comment type="caution">
    <text evidence="2">The sequence shown here is derived from an EMBL/GenBank/DDBJ whole genome shotgun (WGS) entry which is preliminary data.</text>
</comment>
<keyword evidence="3" id="KW-1185">Reference proteome</keyword>
<feature type="coiled-coil region" evidence="1">
    <location>
        <begin position="15"/>
        <end position="42"/>
    </location>
</feature>
<name>A0A841KUE3_9FIRM</name>
<sequence length="139" mass="16251">MANGSLPCKDAKKYIELCRKKRECLANEVEELSNILNGLTNSYRVLVDAAEEFNHISFSSKDDVNDAVNRADDVGQLIDEVIDTLRHKLKEYLKDIKKSEICKEEYISLDIREENLYIKDNYKPFGEEYHHKEDDFTEE</sequence>
<evidence type="ECO:0000313" key="2">
    <source>
        <dbReference type="EMBL" id="MBB6215640.1"/>
    </source>
</evidence>
<dbReference type="RefSeq" id="WP_184310109.1">
    <property type="nucleotide sequence ID" value="NZ_JACHEN010000009.1"/>
</dbReference>
<protein>
    <submittedName>
        <fullName evidence="2">Uncharacterized protein</fullName>
    </submittedName>
</protein>
<dbReference type="AlphaFoldDB" id="A0A841KUE3"/>
<evidence type="ECO:0000313" key="3">
    <source>
        <dbReference type="Proteomes" id="UP000579281"/>
    </source>
</evidence>
<proteinExistence type="predicted"/>
<organism evidence="2 3">
    <name type="scientific">Anaerosolibacter carboniphilus</name>
    <dbReference type="NCBI Taxonomy" id="1417629"/>
    <lineage>
        <taxon>Bacteria</taxon>
        <taxon>Bacillati</taxon>
        <taxon>Bacillota</taxon>
        <taxon>Clostridia</taxon>
        <taxon>Peptostreptococcales</taxon>
        <taxon>Thermotaleaceae</taxon>
        <taxon>Anaerosolibacter</taxon>
    </lineage>
</organism>
<gene>
    <name evidence="2" type="ORF">HNQ80_001729</name>
</gene>
<dbReference type="Proteomes" id="UP000579281">
    <property type="component" value="Unassembled WGS sequence"/>
</dbReference>